<dbReference type="Proteomes" id="UP000526501">
    <property type="component" value="Unassembled WGS sequence"/>
</dbReference>
<sequence length="56" mass="6345">MKISLQITSFLALTAFFLASGAYLFGSLEKDLLKQILMTSTIAWFLTAPFWINQKN</sequence>
<dbReference type="AlphaFoldDB" id="A0A7X1B3L1"/>
<keyword evidence="1" id="KW-1133">Transmembrane helix</keyword>
<name>A0A7X1B3L1_9BACT</name>
<keyword evidence="3" id="KW-1185">Reference proteome</keyword>
<feature type="transmembrane region" description="Helical" evidence="1">
    <location>
        <begin position="32"/>
        <end position="52"/>
    </location>
</feature>
<accession>A0A7X1B3L1</accession>
<comment type="caution">
    <text evidence="2">The sequence shown here is derived from an EMBL/GenBank/DDBJ whole genome shotgun (WGS) entry which is preliminary data.</text>
</comment>
<evidence type="ECO:0000256" key="1">
    <source>
        <dbReference type="SAM" id="Phobius"/>
    </source>
</evidence>
<reference evidence="2 3" key="1">
    <citation type="submission" date="2020-07" db="EMBL/GenBank/DDBJ databases">
        <authorList>
            <person name="Feng X."/>
        </authorList>
    </citation>
    <scope>NUCLEOTIDE SEQUENCE [LARGE SCALE GENOMIC DNA]</scope>
    <source>
        <strain evidence="2 3">JCM23202</strain>
    </source>
</reference>
<dbReference type="EMBL" id="JACHVC010000005">
    <property type="protein sequence ID" value="MBC2605006.1"/>
    <property type="molecule type" value="Genomic_DNA"/>
</dbReference>
<protein>
    <submittedName>
        <fullName evidence="2">Uncharacterized protein</fullName>
    </submittedName>
</protein>
<proteinExistence type="predicted"/>
<evidence type="ECO:0000313" key="3">
    <source>
        <dbReference type="Proteomes" id="UP000526501"/>
    </source>
</evidence>
<evidence type="ECO:0000313" key="2">
    <source>
        <dbReference type="EMBL" id="MBC2605006.1"/>
    </source>
</evidence>
<keyword evidence="1" id="KW-0812">Transmembrane</keyword>
<organism evidence="2 3">
    <name type="scientific">Pelagicoccus albus</name>
    <dbReference type="NCBI Taxonomy" id="415222"/>
    <lineage>
        <taxon>Bacteria</taxon>
        <taxon>Pseudomonadati</taxon>
        <taxon>Verrucomicrobiota</taxon>
        <taxon>Opitutia</taxon>
        <taxon>Puniceicoccales</taxon>
        <taxon>Pelagicoccaceae</taxon>
        <taxon>Pelagicoccus</taxon>
    </lineage>
</organism>
<gene>
    <name evidence="2" type="ORF">H5P27_03015</name>
</gene>
<dbReference type="RefSeq" id="WP_185658891.1">
    <property type="nucleotide sequence ID" value="NZ_CAWPOO010000005.1"/>
</dbReference>
<keyword evidence="1" id="KW-0472">Membrane</keyword>